<evidence type="ECO:0000313" key="2">
    <source>
        <dbReference type="Proteomes" id="UP000008063"/>
    </source>
</evidence>
<dbReference type="EMBL" id="GL945578">
    <property type="protein sequence ID" value="EGN91587.1"/>
    <property type="molecule type" value="Genomic_DNA"/>
</dbReference>
<organism evidence="2">
    <name type="scientific">Serpula lacrymans var. lacrymans (strain S7.3)</name>
    <name type="common">Dry rot fungus</name>
    <dbReference type="NCBI Taxonomy" id="936435"/>
    <lineage>
        <taxon>Eukaryota</taxon>
        <taxon>Fungi</taxon>
        <taxon>Dikarya</taxon>
        <taxon>Basidiomycota</taxon>
        <taxon>Agaricomycotina</taxon>
        <taxon>Agaricomycetes</taxon>
        <taxon>Agaricomycetidae</taxon>
        <taxon>Boletales</taxon>
        <taxon>Coniophorineae</taxon>
        <taxon>Serpulaceae</taxon>
        <taxon>Serpula</taxon>
    </lineage>
</organism>
<gene>
    <name evidence="1" type="ORF">SERLA73DRAFT_192228</name>
</gene>
<dbReference type="HOGENOM" id="CLU_2795515_0_0_1"/>
<dbReference type="AlphaFoldDB" id="F8QJD4"/>
<keyword evidence="2" id="KW-1185">Reference proteome</keyword>
<evidence type="ECO:0000313" key="1">
    <source>
        <dbReference type="EMBL" id="EGN91587.1"/>
    </source>
</evidence>
<sequence>MLQVCTAIKQCPIAEREQENHDVMGKCSKKRARQKNISINTVPLLSVRHSKKKYVSIKMIQKSKLIAL</sequence>
<dbReference type="InParanoid" id="F8QJD4"/>
<reference evidence="2" key="1">
    <citation type="journal article" date="2011" name="Science">
        <title>The plant cell wall-decomposing machinery underlies the functional diversity of forest fungi.</title>
        <authorList>
            <person name="Eastwood D.C."/>
            <person name="Floudas D."/>
            <person name="Binder M."/>
            <person name="Majcherczyk A."/>
            <person name="Schneider P."/>
            <person name="Aerts A."/>
            <person name="Asiegbu F.O."/>
            <person name="Baker S.E."/>
            <person name="Barry K."/>
            <person name="Bendiksby M."/>
            <person name="Blumentritt M."/>
            <person name="Coutinho P.M."/>
            <person name="Cullen D."/>
            <person name="de Vries R.P."/>
            <person name="Gathman A."/>
            <person name="Goodell B."/>
            <person name="Henrissat B."/>
            <person name="Ihrmark K."/>
            <person name="Kauserud H."/>
            <person name="Kohler A."/>
            <person name="LaButti K."/>
            <person name="Lapidus A."/>
            <person name="Lavin J.L."/>
            <person name="Lee Y.-H."/>
            <person name="Lindquist E."/>
            <person name="Lilly W."/>
            <person name="Lucas S."/>
            <person name="Morin E."/>
            <person name="Murat C."/>
            <person name="Oguiza J.A."/>
            <person name="Park J."/>
            <person name="Pisabarro A.G."/>
            <person name="Riley R."/>
            <person name="Rosling A."/>
            <person name="Salamov A."/>
            <person name="Schmidt O."/>
            <person name="Schmutz J."/>
            <person name="Skrede I."/>
            <person name="Stenlid J."/>
            <person name="Wiebenga A."/>
            <person name="Xie X."/>
            <person name="Kuees U."/>
            <person name="Hibbett D.S."/>
            <person name="Hoffmeister D."/>
            <person name="Hoegberg N."/>
            <person name="Martin F."/>
            <person name="Grigoriev I.V."/>
            <person name="Watkinson S.C."/>
        </authorList>
    </citation>
    <scope>NUCLEOTIDE SEQUENCE [LARGE SCALE GENOMIC DNA]</scope>
    <source>
        <strain evidence="2">strain S7.3</strain>
    </source>
</reference>
<proteinExistence type="predicted"/>
<dbReference type="Proteomes" id="UP000008063">
    <property type="component" value="Unassembled WGS sequence"/>
</dbReference>
<name>F8QJD4_SERL3</name>
<protein>
    <submittedName>
        <fullName evidence="1">Uncharacterized protein</fullName>
    </submittedName>
</protein>
<accession>F8QJD4</accession>